<gene>
    <name evidence="1" type="ORF">WKV44_04250</name>
</gene>
<dbReference type="InterPro" id="IPR005358">
    <property type="entry name" value="Puta_zinc/iron-chelating_dom"/>
</dbReference>
<keyword evidence="2" id="KW-1185">Reference proteome</keyword>
<proteinExistence type="predicted"/>
<dbReference type="RefSeq" id="WP_420069200.1">
    <property type="nucleotide sequence ID" value="NZ_JBCHKQ010000002.1"/>
</dbReference>
<sequence length="146" mass="17421">MSEDVFYKDGLKFQCVRCSRCCRYEPGYVFLSMSDIQNLVKHLKITQEDFIHKFCREINFSGFKRLSLKEKSNYDCIFWEDGGCAVYKARPLQCRTYPFWEEYLLSQENWDDLEKSCPGVNHGRLYTYDEIEAIRKKRLGEPPLIL</sequence>
<dbReference type="Pfam" id="PF03692">
    <property type="entry name" value="CxxCxxCC"/>
    <property type="match status" value="1"/>
</dbReference>
<dbReference type="EMBL" id="JBCHKQ010000002">
    <property type="protein sequence ID" value="MEM5947750.1"/>
    <property type="molecule type" value="Genomic_DNA"/>
</dbReference>
<accession>A0ABU9UAQ0</accession>
<dbReference type="PANTHER" id="PTHR35866:SF1">
    <property type="entry name" value="YKGJ FAMILY CYSTEINE CLUSTER PROTEIN"/>
    <property type="match status" value="1"/>
</dbReference>
<evidence type="ECO:0000313" key="1">
    <source>
        <dbReference type="EMBL" id="MEM5947750.1"/>
    </source>
</evidence>
<reference evidence="1 2" key="1">
    <citation type="submission" date="2024-03" db="EMBL/GenBank/DDBJ databases">
        <title>Ignisphaera cupida sp. nov., a hyperthermophilic hydrolytic archaeon from a hot spring of Kamchatka, and proposal of Ignisphaeraceae fam. nov.</title>
        <authorList>
            <person name="Podosokorskaya O.A."/>
            <person name="Elcheninov A.G."/>
            <person name="Maltseva A.I."/>
            <person name="Zayulina K.S."/>
            <person name="Novikov A."/>
            <person name="Merkel A.Y."/>
        </authorList>
    </citation>
    <scope>NUCLEOTIDE SEQUENCE [LARGE SCALE GENOMIC DNA]</scope>
    <source>
        <strain evidence="1 2">38H-sp</strain>
    </source>
</reference>
<dbReference type="PANTHER" id="PTHR35866">
    <property type="entry name" value="PUTATIVE-RELATED"/>
    <property type="match status" value="1"/>
</dbReference>
<dbReference type="Proteomes" id="UP001466331">
    <property type="component" value="Unassembled WGS sequence"/>
</dbReference>
<evidence type="ECO:0000313" key="2">
    <source>
        <dbReference type="Proteomes" id="UP001466331"/>
    </source>
</evidence>
<organism evidence="1 2">
    <name type="scientific">Rarispira pelagica</name>
    <dbReference type="NCBI Taxonomy" id="3141764"/>
    <lineage>
        <taxon>Bacteria</taxon>
        <taxon>Pseudomonadati</taxon>
        <taxon>Spirochaetota</taxon>
        <taxon>Spirochaetia</taxon>
        <taxon>Winmispirales</taxon>
        <taxon>Winmispiraceae</taxon>
        <taxon>Rarispira</taxon>
    </lineage>
</organism>
<protein>
    <submittedName>
        <fullName evidence="1">YkgJ family cysteine cluster protein</fullName>
    </submittedName>
</protein>
<comment type="caution">
    <text evidence="1">The sequence shown here is derived from an EMBL/GenBank/DDBJ whole genome shotgun (WGS) entry which is preliminary data.</text>
</comment>
<name>A0ABU9UAQ0_9SPIR</name>